<feature type="transmembrane region" description="Helical" evidence="1">
    <location>
        <begin position="462"/>
        <end position="484"/>
    </location>
</feature>
<sequence length="562" mass="64718">MGEWLESYGEEMFLGEYNMSKLRMDDCYLTVDNQVYEGELYLHSRFVECEACPLLPESDEPIYKGVPKTFIINTAHDKYYKIRGLDDDVPIYQEFRTLKEFGVYKFDHLPHLIEVKTLKEPVNIYFPILTVFLIFACIFLLIPIGKFLWKRYKLKRSDLPAAAVEEKAKSKSRLKSLDTFRGMCIVLMIFVNYGHGSYEFIEHAVWNGLTVADLVFPCFMWIMGVCVPIAMKSAMKKSIPKPKIFLNIFRRSCILFALGLFLNAGRYLDTLRVFGVLQRFGICYFVVATVCLFEAKPDNSTSNNVWSRRFKYILSVKYQWIFMLILLSAYILILVFLQEPGCEAFYLGPGGYHDNGTHFNCTGGATGYIDRLILGKHVYQRAEIINVYQALPHDPEGILGCLPSIFHVFLGVQAGAILQAHKGHKRRLALWLVWAAISGIIGGLLCNFSKDDGLIPVNKNLWSLSFVFVTTCIAYIVLSACYLIIDVLKFWTGKPFLFAGMNAIFLYVGHSLIHTNFPFHWYVSHDHENSTHFWLLLKNVWATSLWVLVSFYLYKIKFFLSI</sequence>
<feature type="transmembrane region" description="Helical" evidence="1">
    <location>
        <begin position="496"/>
        <end position="513"/>
    </location>
</feature>
<feature type="transmembrane region" description="Helical" evidence="1">
    <location>
        <begin position="397"/>
        <end position="418"/>
    </location>
</feature>
<keyword evidence="1" id="KW-0472">Membrane</keyword>
<organism evidence="2 3">
    <name type="scientific">Nicrophorus vespilloides</name>
    <name type="common">Boreal carrion beetle</name>
    <dbReference type="NCBI Taxonomy" id="110193"/>
    <lineage>
        <taxon>Eukaryota</taxon>
        <taxon>Metazoa</taxon>
        <taxon>Ecdysozoa</taxon>
        <taxon>Arthropoda</taxon>
        <taxon>Hexapoda</taxon>
        <taxon>Insecta</taxon>
        <taxon>Pterygota</taxon>
        <taxon>Neoptera</taxon>
        <taxon>Endopterygota</taxon>
        <taxon>Coleoptera</taxon>
        <taxon>Polyphaga</taxon>
        <taxon>Staphyliniformia</taxon>
        <taxon>Silphidae</taxon>
        <taxon>Nicrophorinae</taxon>
        <taxon>Nicrophorus</taxon>
    </lineage>
</organism>
<feature type="transmembrane region" description="Helical" evidence="1">
    <location>
        <begin position="316"/>
        <end position="337"/>
    </location>
</feature>
<evidence type="ECO:0000256" key="1">
    <source>
        <dbReference type="SAM" id="Phobius"/>
    </source>
</evidence>
<name>A0ABM1MRC4_NICVS</name>
<feature type="transmembrane region" description="Helical" evidence="1">
    <location>
        <begin position="214"/>
        <end position="232"/>
    </location>
</feature>
<feature type="transmembrane region" description="Helical" evidence="1">
    <location>
        <begin position="244"/>
        <end position="264"/>
    </location>
</feature>
<evidence type="ECO:0000313" key="2">
    <source>
        <dbReference type="Proteomes" id="UP000695000"/>
    </source>
</evidence>
<evidence type="ECO:0000313" key="3">
    <source>
        <dbReference type="RefSeq" id="XP_017777124.1"/>
    </source>
</evidence>
<dbReference type="PANTHER" id="PTHR31061">
    <property type="entry name" value="LD22376P"/>
    <property type="match status" value="1"/>
</dbReference>
<dbReference type="RefSeq" id="XP_017777124.1">
    <property type="nucleotide sequence ID" value="XM_017921635.1"/>
</dbReference>
<feature type="transmembrane region" description="Helical" evidence="1">
    <location>
        <begin position="177"/>
        <end position="194"/>
    </location>
</feature>
<dbReference type="PANTHER" id="PTHR31061:SF24">
    <property type="entry name" value="LD22376P"/>
    <property type="match status" value="1"/>
</dbReference>
<gene>
    <name evidence="3" type="primary">LOC108563069</name>
</gene>
<keyword evidence="1" id="KW-1133">Transmembrane helix</keyword>
<reference evidence="3" key="1">
    <citation type="submission" date="2025-08" db="UniProtKB">
        <authorList>
            <consortium name="RefSeq"/>
        </authorList>
    </citation>
    <scope>IDENTIFICATION</scope>
    <source>
        <tissue evidence="3">Whole Larva</tissue>
    </source>
</reference>
<dbReference type="GeneID" id="108563069"/>
<feature type="transmembrane region" description="Helical" evidence="1">
    <location>
        <begin position="124"/>
        <end position="149"/>
    </location>
</feature>
<keyword evidence="2" id="KW-1185">Reference proteome</keyword>
<dbReference type="Proteomes" id="UP000695000">
    <property type="component" value="Unplaced"/>
</dbReference>
<feature type="transmembrane region" description="Helical" evidence="1">
    <location>
        <begin position="533"/>
        <end position="554"/>
    </location>
</feature>
<accession>A0ABM1MRC4</accession>
<proteinExistence type="predicted"/>
<feature type="transmembrane region" description="Helical" evidence="1">
    <location>
        <begin position="276"/>
        <end position="295"/>
    </location>
</feature>
<protein>
    <submittedName>
        <fullName evidence="3">Heparan-alpha-glucosaminide N-acetyltransferase</fullName>
    </submittedName>
</protein>
<feature type="transmembrane region" description="Helical" evidence="1">
    <location>
        <begin position="430"/>
        <end position="450"/>
    </location>
</feature>
<keyword evidence="1" id="KW-0812">Transmembrane</keyword>